<evidence type="ECO:0000313" key="2">
    <source>
        <dbReference type="Proteomes" id="UP001060085"/>
    </source>
</evidence>
<dbReference type="Proteomes" id="UP001060085">
    <property type="component" value="Linkage Group LG03"/>
</dbReference>
<accession>A0ACC0BEL9</accession>
<sequence>MITCSGSFLVVILGYRTLEYSRGFHVPAVPSMPPQALLDLIACEARREDARKKDKFDRITDLLMRHYRARASGFTTEDKLLRPLFLPLPLSLPEWEALPLPRGLGPDPKPEPLPDLDPEPLDFHIFLCAIDTYSQ</sequence>
<evidence type="ECO:0000313" key="1">
    <source>
        <dbReference type="EMBL" id="KAI5671076.1"/>
    </source>
</evidence>
<protein>
    <submittedName>
        <fullName evidence="1">Uncharacterized protein</fullName>
    </submittedName>
</protein>
<reference evidence="2" key="1">
    <citation type="journal article" date="2023" name="Nat. Plants">
        <title>Single-cell RNA sequencing provides a high-resolution roadmap for understanding the multicellular compartmentation of specialized metabolism.</title>
        <authorList>
            <person name="Sun S."/>
            <person name="Shen X."/>
            <person name="Li Y."/>
            <person name="Li Y."/>
            <person name="Wang S."/>
            <person name="Li R."/>
            <person name="Zhang H."/>
            <person name="Shen G."/>
            <person name="Guo B."/>
            <person name="Wei J."/>
            <person name="Xu J."/>
            <person name="St-Pierre B."/>
            <person name="Chen S."/>
            <person name="Sun C."/>
        </authorList>
    </citation>
    <scope>NUCLEOTIDE SEQUENCE [LARGE SCALE GENOMIC DNA]</scope>
</reference>
<comment type="caution">
    <text evidence="1">The sequence shown here is derived from an EMBL/GenBank/DDBJ whole genome shotgun (WGS) entry which is preliminary data.</text>
</comment>
<name>A0ACC0BEL9_CATRO</name>
<keyword evidence="2" id="KW-1185">Reference proteome</keyword>
<organism evidence="1 2">
    <name type="scientific">Catharanthus roseus</name>
    <name type="common">Madagascar periwinkle</name>
    <name type="synonym">Vinca rosea</name>
    <dbReference type="NCBI Taxonomy" id="4058"/>
    <lineage>
        <taxon>Eukaryota</taxon>
        <taxon>Viridiplantae</taxon>
        <taxon>Streptophyta</taxon>
        <taxon>Embryophyta</taxon>
        <taxon>Tracheophyta</taxon>
        <taxon>Spermatophyta</taxon>
        <taxon>Magnoliopsida</taxon>
        <taxon>eudicotyledons</taxon>
        <taxon>Gunneridae</taxon>
        <taxon>Pentapetalae</taxon>
        <taxon>asterids</taxon>
        <taxon>lamiids</taxon>
        <taxon>Gentianales</taxon>
        <taxon>Apocynaceae</taxon>
        <taxon>Rauvolfioideae</taxon>
        <taxon>Vinceae</taxon>
        <taxon>Catharanthinae</taxon>
        <taxon>Catharanthus</taxon>
    </lineage>
</organism>
<dbReference type="EMBL" id="CM044703">
    <property type="protein sequence ID" value="KAI5671076.1"/>
    <property type="molecule type" value="Genomic_DNA"/>
</dbReference>
<proteinExistence type="predicted"/>
<gene>
    <name evidence="1" type="ORF">M9H77_11440</name>
</gene>